<evidence type="ECO:0000256" key="6">
    <source>
        <dbReference type="SAM" id="Phobius"/>
    </source>
</evidence>
<feature type="domain" description="Phage shock protein PspC N-terminal" evidence="7">
    <location>
        <begin position="51"/>
        <end position="106"/>
    </location>
</feature>
<dbReference type="Proteomes" id="UP001500279">
    <property type="component" value="Unassembled WGS sequence"/>
</dbReference>
<dbReference type="Pfam" id="PF04024">
    <property type="entry name" value="PspC"/>
    <property type="match status" value="1"/>
</dbReference>
<evidence type="ECO:0000259" key="7">
    <source>
        <dbReference type="Pfam" id="PF04024"/>
    </source>
</evidence>
<feature type="transmembrane region" description="Helical" evidence="6">
    <location>
        <begin position="85"/>
        <end position="104"/>
    </location>
</feature>
<dbReference type="EMBL" id="BAAAEW010000004">
    <property type="protein sequence ID" value="GAA0745066.1"/>
    <property type="molecule type" value="Genomic_DNA"/>
</dbReference>
<evidence type="ECO:0000256" key="4">
    <source>
        <dbReference type="ARBA" id="ARBA00022989"/>
    </source>
</evidence>
<dbReference type="InterPro" id="IPR018649">
    <property type="entry name" value="SHOCT"/>
</dbReference>
<feature type="domain" description="SHOCT" evidence="8">
    <location>
        <begin position="5"/>
        <end position="32"/>
    </location>
</feature>
<dbReference type="Pfam" id="PF09851">
    <property type="entry name" value="SHOCT"/>
    <property type="match status" value="1"/>
</dbReference>
<comment type="caution">
    <text evidence="9">The sequence shown here is derived from an EMBL/GenBank/DDBJ whole genome shotgun (WGS) entry which is preliminary data.</text>
</comment>
<protein>
    <recommendedName>
        <fullName evidence="11">PspC domain-containing protein</fullName>
    </recommendedName>
</protein>
<feature type="transmembrane region" description="Helical" evidence="6">
    <location>
        <begin position="60"/>
        <end position="79"/>
    </location>
</feature>
<evidence type="ECO:0000313" key="10">
    <source>
        <dbReference type="Proteomes" id="UP001500279"/>
    </source>
</evidence>
<comment type="subcellular location">
    <subcellularLocation>
        <location evidence="1">Cell membrane</location>
        <topology evidence="1">Single-pass membrane protein</topology>
    </subcellularLocation>
</comment>
<dbReference type="PANTHER" id="PTHR33885">
    <property type="entry name" value="PHAGE SHOCK PROTEIN C"/>
    <property type="match status" value="1"/>
</dbReference>
<dbReference type="RefSeq" id="WP_141289159.1">
    <property type="nucleotide sequence ID" value="NZ_BAAAEW010000004.1"/>
</dbReference>
<evidence type="ECO:0000256" key="3">
    <source>
        <dbReference type="ARBA" id="ARBA00022692"/>
    </source>
</evidence>
<accession>A0ABN1JRU5</accession>
<organism evidence="9 10">
    <name type="scientific">Ideonella azotifigens</name>
    <dbReference type="NCBI Taxonomy" id="513160"/>
    <lineage>
        <taxon>Bacteria</taxon>
        <taxon>Pseudomonadati</taxon>
        <taxon>Pseudomonadota</taxon>
        <taxon>Betaproteobacteria</taxon>
        <taxon>Burkholderiales</taxon>
        <taxon>Sphaerotilaceae</taxon>
        <taxon>Ideonella</taxon>
    </lineage>
</organism>
<keyword evidence="2" id="KW-1003">Cell membrane</keyword>
<evidence type="ECO:0000259" key="8">
    <source>
        <dbReference type="Pfam" id="PF09851"/>
    </source>
</evidence>
<gene>
    <name evidence="9" type="ORF">GCM10009107_11230</name>
</gene>
<keyword evidence="3 6" id="KW-0812">Transmembrane</keyword>
<sequence length="124" mass="13387">MTESEQLNQLGELHRSGVLSDEEFARAKARVLAGNAQHTPSGSPIVDAVNGLRRSRDDRWVGGVCGGLAMSTGLAAWAWRLLFVLLFVCGGTGLLVYLLMWWLVPLAPSMYMSSGSGGNFTMRS</sequence>
<evidence type="ECO:0000256" key="2">
    <source>
        <dbReference type="ARBA" id="ARBA00022475"/>
    </source>
</evidence>
<keyword evidence="4 6" id="KW-1133">Transmembrane helix</keyword>
<evidence type="ECO:0000313" key="9">
    <source>
        <dbReference type="EMBL" id="GAA0745066.1"/>
    </source>
</evidence>
<evidence type="ECO:0008006" key="11">
    <source>
        <dbReference type="Google" id="ProtNLM"/>
    </source>
</evidence>
<dbReference type="InterPro" id="IPR007168">
    <property type="entry name" value="Phageshock_PspC_N"/>
</dbReference>
<reference evidence="9 10" key="1">
    <citation type="journal article" date="2019" name="Int. J. Syst. Evol. Microbiol.">
        <title>The Global Catalogue of Microorganisms (GCM) 10K type strain sequencing project: providing services to taxonomists for standard genome sequencing and annotation.</title>
        <authorList>
            <consortium name="The Broad Institute Genomics Platform"/>
            <consortium name="The Broad Institute Genome Sequencing Center for Infectious Disease"/>
            <person name="Wu L."/>
            <person name="Ma J."/>
        </authorList>
    </citation>
    <scope>NUCLEOTIDE SEQUENCE [LARGE SCALE GENOMIC DNA]</scope>
    <source>
        <strain evidence="9 10">JCM 15503</strain>
    </source>
</reference>
<name>A0ABN1JRU5_9BURK</name>
<keyword evidence="5 6" id="KW-0472">Membrane</keyword>
<dbReference type="PANTHER" id="PTHR33885:SF3">
    <property type="entry name" value="PHAGE SHOCK PROTEIN C"/>
    <property type="match status" value="1"/>
</dbReference>
<proteinExistence type="predicted"/>
<evidence type="ECO:0000256" key="5">
    <source>
        <dbReference type="ARBA" id="ARBA00023136"/>
    </source>
</evidence>
<keyword evidence="10" id="KW-1185">Reference proteome</keyword>
<dbReference type="InterPro" id="IPR052027">
    <property type="entry name" value="PspC"/>
</dbReference>
<evidence type="ECO:0000256" key="1">
    <source>
        <dbReference type="ARBA" id="ARBA00004162"/>
    </source>
</evidence>